<comment type="subcellular location">
    <subcellularLocation>
        <location evidence="1">Membrane</location>
        <topology evidence="1">Multi-pass membrane protein</topology>
    </subcellularLocation>
</comment>
<sequence length="356" mass="38986">MSSVEGQGEAVRGIVPRGLETGKEKAGHGDQDEANFEVGFKAGDTTNPKECTIYTSSVPGVSKAFDMHLPVIPTLGIPTSSALVRVQHLRPAHGYGPQNTCPYPPQKRVARLQKEQDSRYWSHHDDKASFGPQLKVALGRPFVLAATEPIVWFFNIWVSVVYAVLYLSFVAYPIVFQDYRDWGPGIGGLEYSGNGLGMMLAICLEPPWRRIINSSPINPETGRVYPEATGSIMSLGAICTPIGQLVFAWTCVPAEIRCVLSTARIIVAGLYGIYAASALASNTVFRSILGGTLPLAGPKLYQNLTPHWAGTLLGLIELCLVPVPFIFWRYGKRIRSRSRAILQIQKDAEAERNRTS</sequence>
<dbReference type="InterPro" id="IPR036259">
    <property type="entry name" value="MFS_trans_sf"/>
</dbReference>
<proteinExistence type="predicted"/>
<evidence type="ECO:0000256" key="3">
    <source>
        <dbReference type="ARBA" id="ARBA00022989"/>
    </source>
</evidence>
<evidence type="ECO:0000256" key="2">
    <source>
        <dbReference type="ARBA" id="ARBA00022692"/>
    </source>
</evidence>
<feature type="compositionally biased region" description="Basic and acidic residues" evidence="5">
    <location>
        <begin position="20"/>
        <end position="31"/>
    </location>
</feature>
<keyword evidence="8" id="KW-1185">Reference proteome</keyword>
<feature type="transmembrane region" description="Helical" evidence="6">
    <location>
        <begin position="264"/>
        <end position="288"/>
    </location>
</feature>
<dbReference type="Proteomes" id="UP000037505">
    <property type="component" value="Unassembled WGS sequence"/>
</dbReference>
<evidence type="ECO:0000256" key="4">
    <source>
        <dbReference type="ARBA" id="ARBA00023136"/>
    </source>
</evidence>
<dbReference type="SUPFAM" id="SSF103473">
    <property type="entry name" value="MFS general substrate transporter"/>
    <property type="match status" value="1"/>
</dbReference>
<name>A0A0L1ILK9_ASPN3</name>
<dbReference type="GeneID" id="26812527"/>
<protein>
    <submittedName>
        <fullName evidence="7">Putative MFS transporter</fullName>
    </submittedName>
</protein>
<accession>A0A0L1ILK9</accession>
<dbReference type="Gene3D" id="1.20.1250.20">
    <property type="entry name" value="MFS general substrate transporter like domains"/>
    <property type="match status" value="1"/>
</dbReference>
<keyword evidence="2 6" id="KW-0812">Transmembrane</keyword>
<evidence type="ECO:0000256" key="5">
    <source>
        <dbReference type="SAM" id="MobiDB-lite"/>
    </source>
</evidence>
<comment type="caution">
    <text evidence="7">The sequence shown here is derived from an EMBL/GenBank/DDBJ whole genome shotgun (WGS) entry which is preliminary data.</text>
</comment>
<evidence type="ECO:0000313" key="8">
    <source>
        <dbReference type="Proteomes" id="UP000037505"/>
    </source>
</evidence>
<feature type="transmembrane region" description="Helical" evidence="6">
    <location>
        <begin position="308"/>
        <end position="328"/>
    </location>
</feature>
<dbReference type="GO" id="GO:0022857">
    <property type="term" value="F:transmembrane transporter activity"/>
    <property type="evidence" value="ECO:0007669"/>
    <property type="project" value="TreeGrafter"/>
</dbReference>
<dbReference type="AlphaFoldDB" id="A0A0L1ILK9"/>
<dbReference type="PANTHER" id="PTHR23502:SF12">
    <property type="entry name" value="MULTIDRUG TRANSPORTER, PUTATIVE (AFU_ORTHOLOGUE AFUA_1G06440)-RELATED"/>
    <property type="match status" value="1"/>
</dbReference>
<feature type="region of interest" description="Disordered" evidence="5">
    <location>
        <begin position="1"/>
        <end position="31"/>
    </location>
</feature>
<feature type="transmembrane region" description="Helical" evidence="6">
    <location>
        <begin position="150"/>
        <end position="175"/>
    </location>
</feature>
<dbReference type="GO" id="GO:0005886">
    <property type="term" value="C:plasma membrane"/>
    <property type="evidence" value="ECO:0007669"/>
    <property type="project" value="TreeGrafter"/>
</dbReference>
<dbReference type="OrthoDB" id="3365399at2759"/>
<keyword evidence="4 6" id="KW-0472">Membrane</keyword>
<keyword evidence="3 6" id="KW-1133">Transmembrane helix</keyword>
<dbReference type="EMBL" id="JNOM01000611">
    <property type="protein sequence ID" value="KNG80412.1"/>
    <property type="molecule type" value="Genomic_DNA"/>
</dbReference>
<dbReference type="STRING" id="1509407.A0A0L1ILK9"/>
<evidence type="ECO:0000256" key="6">
    <source>
        <dbReference type="SAM" id="Phobius"/>
    </source>
</evidence>
<dbReference type="PANTHER" id="PTHR23502">
    <property type="entry name" value="MAJOR FACILITATOR SUPERFAMILY"/>
    <property type="match status" value="1"/>
</dbReference>
<dbReference type="RefSeq" id="XP_015401335.1">
    <property type="nucleotide sequence ID" value="XM_015555979.1"/>
</dbReference>
<reference evidence="7 8" key="1">
    <citation type="submission" date="2014-06" db="EMBL/GenBank/DDBJ databases">
        <title>The Genome of the Aflatoxigenic Filamentous Fungus Aspergillus nomius.</title>
        <authorList>
            <person name="Moore M.G."/>
            <person name="Shannon B.M."/>
            <person name="Brian M.M."/>
        </authorList>
    </citation>
    <scope>NUCLEOTIDE SEQUENCE [LARGE SCALE GENOMIC DNA]</scope>
    <source>
        <strain evidence="7 8">NRRL 13137</strain>
    </source>
</reference>
<gene>
    <name evidence="7" type="ORF">ANOM_010723</name>
</gene>
<evidence type="ECO:0000256" key="1">
    <source>
        <dbReference type="ARBA" id="ARBA00004141"/>
    </source>
</evidence>
<organism evidence="7 8">
    <name type="scientific">Aspergillus nomiae NRRL (strain ATCC 15546 / NRRL 13137 / CBS 260.88 / M93)</name>
    <dbReference type="NCBI Taxonomy" id="1509407"/>
    <lineage>
        <taxon>Eukaryota</taxon>
        <taxon>Fungi</taxon>
        <taxon>Dikarya</taxon>
        <taxon>Ascomycota</taxon>
        <taxon>Pezizomycotina</taxon>
        <taxon>Eurotiomycetes</taxon>
        <taxon>Eurotiomycetidae</taxon>
        <taxon>Eurotiales</taxon>
        <taxon>Aspergillaceae</taxon>
        <taxon>Aspergillus</taxon>
        <taxon>Aspergillus subgen. Circumdati</taxon>
    </lineage>
</organism>
<evidence type="ECO:0000313" key="7">
    <source>
        <dbReference type="EMBL" id="KNG80412.1"/>
    </source>
</evidence>